<dbReference type="GO" id="GO:0016788">
    <property type="term" value="F:hydrolase activity, acting on ester bonds"/>
    <property type="evidence" value="ECO:0007669"/>
    <property type="project" value="InterPro"/>
</dbReference>
<proteinExistence type="predicted"/>
<evidence type="ECO:0008006" key="3">
    <source>
        <dbReference type="Google" id="ProtNLM"/>
    </source>
</evidence>
<dbReference type="EMBL" id="WHVB01000003">
    <property type="protein sequence ID" value="KAF8484838.1"/>
    <property type="molecule type" value="Genomic_DNA"/>
</dbReference>
<accession>A0A9P5N2M9</accession>
<dbReference type="Gene3D" id="3.40.50.1110">
    <property type="entry name" value="SGNH hydrolase"/>
    <property type="match status" value="1"/>
</dbReference>
<dbReference type="InterPro" id="IPR001087">
    <property type="entry name" value="GDSL"/>
</dbReference>
<dbReference type="AlphaFoldDB" id="A0A9P5N2M9"/>
<reference evidence="1" key="2">
    <citation type="journal article" date="2020" name="Nat. Commun.">
        <title>Large-scale genome sequencing of mycorrhizal fungi provides insights into the early evolution of symbiotic traits.</title>
        <authorList>
            <person name="Miyauchi S."/>
            <person name="Kiss E."/>
            <person name="Kuo A."/>
            <person name="Drula E."/>
            <person name="Kohler A."/>
            <person name="Sanchez-Garcia M."/>
            <person name="Morin E."/>
            <person name="Andreopoulos B."/>
            <person name="Barry K.W."/>
            <person name="Bonito G."/>
            <person name="Buee M."/>
            <person name="Carver A."/>
            <person name="Chen C."/>
            <person name="Cichocki N."/>
            <person name="Clum A."/>
            <person name="Culley D."/>
            <person name="Crous P.W."/>
            <person name="Fauchery L."/>
            <person name="Girlanda M."/>
            <person name="Hayes R.D."/>
            <person name="Keri Z."/>
            <person name="LaButti K."/>
            <person name="Lipzen A."/>
            <person name="Lombard V."/>
            <person name="Magnuson J."/>
            <person name="Maillard F."/>
            <person name="Murat C."/>
            <person name="Nolan M."/>
            <person name="Ohm R.A."/>
            <person name="Pangilinan J."/>
            <person name="Pereira M.F."/>
            <person name="Perotto S."/>
            <person name="Peter M."/>
            <person name="Pfister S."/>
            <person name="Riley R."/>
            <person name="Sitrit Y."/>
            <person name="Stielow J.B."/>
            <person name="Szollosi G."/>
            <person name="Zifcakova L."/>
            <person name="Stursova M."/>
            <person name="Spatafora J.W."/>
            <person name="Tedersoo L."/>
            <person name="Vaario L.M."/>
            <person name="Yamada A."/>
            <person name="Yan M."/>
            <person name="Wang P."/>
            <person name="Xu J."/>
            <person name="Bruns T."/>
            <person name="Baldrian P."/>
            <person name="Vilgalys R."/>
            <person name="Dunand C."/>
            <person name="Henrissat B."/>
            <person name="Grigoriev I.V."/>
            <person name="Hibbett D."/>
            <person name="Nagy L.G."/>
            <person name="Martin F.M."/>
        </authorList>
    </citation>
    <scope>NUCLEOTIDE SEQUENCE</scope>
    <source>
        <strain evidence="1">Prilba</strain>
    </source>
</reference>
<comment type="caution">
    <text evidence="1">The sequence shown here is derived from an EMBL/GenBank/DDBJ whole genome shotgun (WGS) entry which is preliminary data.</text>
</comment>
<dbReference type="OrthoDB" id="1600564at2759"/>
<dbReference type="InterPro" id="IPR036514">
    <property type="entry name" value="SGNH_hydro_sf"/>
</dbReference>
<sequence>MSASSRLTPSWRGYNRIKKFMVFGDSYSHVGYSAQAPAPTSSSPLGVVFPGQPINEPGLPNWVGYLIRDHGHGHANMVAYDYARRGDTVTGVYTNQVSREFLPTVGRKPAWAAWGPTDSIFVTWVGANDCRILYTNDKAEITPIIATLFAAQDTLYRAGARNFLFIDVPPLYMSPIGMSMGDKGIRFGNWNDELRRGLAQFATGHPDATVMLFSAWDTFSRILSDPAQHGFNPADRTVQGGSIWFDFMHPTSRVHNVLAGEIAQFLFSQPPQA</sequence>
<evidence type="ECO:0000313" key="1">
    <source>
        <dbReference type="EMBL" id="KAF8484838.1"/>
    </source>
</evidence>
<reference evidence="1" key="1">
    <citation type="submission" date="2019-10" db="EMBL/GenBank/DDBJ databases">
        <authorList>
            <consortium name="DOE Joint Genome Institute"/>
            <person name="Kuo A."/>
            <person name="Miyauchi S."/>
            <person name="Kiss E."/>
            <person name="Drula E."/>
            <person name="Kohler A."/>
            <person name="Sanchez-Garcia M."/>
            <person name="Andreopoulos B."/>
            <person name="Barry K.W."/>
            <person name="Bonito G."/>
            <person name="Buee M."/>
            <person name="Carver A."/>
            <person name="Chen C."/>
            <person name="Cichocki N."/>
            <person name="Clum A."/>
            <person name="Culley D."/>
            <person name="Crous P.W."/>
            <person name="Fauchery L."/>
            <person name="Girlanda M."/>
            <person name="Hayes R."/>
            <person name="Keri Z."/>
            <person name="LaButti K."/>
            <person name="Lipzen A."/>
            <person name="Lombard V."/>
            <person name="Magnuson J."/>
            <person name="Maillard F."/>
            <person name="Morin E."/>
            <person name="Murat C."/>
            <person name="Nolan M."/>
            <person name="Ohm R."/>
            <person name="Pangilinan J."/>
            <person name="Pereira M."/>
            <person name="Perotto S."/>
            <person name="Peter M."/>
            <person name="Riley R."/>
            <person name="Sitrit Y."/>
            <person name="Stielow B."/>
            <person name="Szollosi G."/>
            <person name="Zifcakova L."/>
            <person name="Stursova M."/>
            <person name="Spatafora J.W."/>
            <person name="Tedersoo L."/>
            <person name="Vaario L.-M."/>
            <person name="Yamada A."/>
            <person name="Yan M."/>
            <person name="Wang P."/>
            <person name="Xu J."/>
            <person name="Bruns T."/>
            <person name="Baldrian P."/>
            <person name="Vilgalys R."/>
            <person name="Henrissat B."/>
            <person name="Grigoriev I.V."/>
            <person name="Hibbett D."/>
            <person name="Nagy L.G."/>
            <person name="Martin F.M."/>
        </authorList>
    </citation>
    <scope>NUCLEOTIDE SEQUENCE</scope>
    <source>
        <strain evidence="1">Prilba</strain>
    </source>
</reference>
<protein>
    <recommendedName>
        <fullName evidence="3">Carbohydrate esterase family 16 protein</fullName>
    </recommendedName>
</protein>
<gene>
    <name evidence="1" type="ORF">DFH94DRAFT_689216</name>
</gene>
<dbReference type="Pfam" id="PF00657">
    <property type="entry name" value="Lipase_GDSL"/>
    <property type="match status" value="1"/>
</dbReference>
<organism evidence="1 2">
    <name type="scientific">Russula ochroleuca</name>
    <dbReference type="NCBI Taxonomy" id="152965"/>
    <lineage>
        <taxon>Eukaryota</taxon>
        <taxon>Fungi</taxon>
        <taxon>Dikarya</taxon>
        <taxon>Basidiomycota</taxon>
        <taxon>Agaricomycotina</taxon>
        <taxon>Agaricomycetes</taxon>
        <taxon>Russulales</taxon>
        <taxon>Russulaceae</taxon>
        <taxon>Russula</taxon>
    </lineage>
</organism>
<dbReference type="Proteomes" id="UP000759537">
    <property type="component" value="Unassembled WGS sequence"/>
</dbReference>
<dbReference type="SUPFAM" id="SSF52266">
    <property type="entry name" value="SGNH hydrolase"/>
    <property type="match status" value="1"/>
</dbReference>
<evidence type="ECO:0000313" key="2">
    <source>
        <dbReference type="Proteomes" id="UP000759537"/>
    </source>
</evidence>
<name>A0A9P5N2M9_9AGAM</name>
<keyword evidence="2" id="KW-1185">Reference proteome</keyword>